<reference evidence="1 2" key="2">
    <citation type="submission" date="2018-10" db="EMBL/GenBank/DDBJ databases">
        <authorList>
            <consortium name="Pathogen Informatics"/>
        </authorList>
    </citation>
    <scope>NUCLEOTIDE SEQUENCE [LARGE SCALE GENOMIC DNA]</scope>
</reference>
<reference evidence="3" key="1">
    <citation type="submission" date="2017-02" db="UniProtKB">
        <authorList>
            <consortium name="WormBaseParasite"/>
        </authorList>
    </citation>
    <scope>IDENTIFICATION</scope>
</reference>
<name>A0A0N4V063_ENTVE</name>
<sequence>MKSEEKLQFYFLAVGKHWRDWFWLVEIRMLSANAAERNRPKLGSCFVSDVCKSVGARVDVYLQQADLWKEREKDSSPRYEE</sequence>
<dbReference type="AlphaFoldDB" id="A0A0N4V063"/>
<dbReference type="Proteomes" id="UP000274131">
    <property type="component" value="Unassembled WGS sequence"/>
</dbReference>
<accession>A0A0N4V063</accession>
<proteinExistence type="predicted"/>
<keyword evidence="2" id="KW-1185">Reference proteome</keyword>
<evidence type="ECO:0000313" key="1">
    <source>
        <dbReference type="EMBL" id="VDD87856.1"/>
    </source>
</evidence>
<dbReference type="WBParaSite" id="EVEC_0000329101-mRNA-1">
    <property type="protein sequence ID" value="EVEC_0000329101-mRNA-1"/>
    <property type="gene ID" value="EVEC_0000329101"/>
</dbReference>
<gene>
    <name evidence="1" type="ORF">EVEC_LOCUS2999</name>
</gene>
<evidence type="ECO:0000313" key="3">
    <source>
        <dbReference type="WBParaSite" id="EVEC_0000329101-mRNA-1"/>
    </source>
</evidence>
<evidence type="ECO:0000313" key="2">
    <source>
        <dbReference type="Proteomes" id="UP000274131"/>
    </source>
</evidence>
<organism evidence="3">
    <name type="scientific">Enterobius vermicularis</name>
    <name type="common">Human pinworm</name>
    <dbReference type="NCBI Taxonomy" id="51028"/>
    <lineage>
        <taxon>Eukaryota</taxon>
        <taxon>Metazoa</taxon>
        <taxon>Ecdysozoa</taxon>
        <taxon>Nematoda</taxon>
        <taxon>Chromadorea</taxon>
        <taxon>Rhabditida</taxon>
        <taxon>Spirurina</taxon>
        <taxon>Oxyuridomorpha</taxon>
        <taxon>Oxyuroidea</taxon>
        <taxon>Oxyuridae</taxon>
        <taxon>Enterobius</taxon>
    </lineage>
</organism>
<protein>
    <submittedName>
        <fullName evidence="3">PWWP domain-containing protein</fullName>
    </submittedName>
</protein>
<dbReference type="EMBL" id="UXUI01007487">
    <property type="protein sequence ID" value="VDD87856.1"/>
    <property type="molecule type" value="Genomic_DNA"/>
</dbReference>